<reference evidence="6 7" key="2">
    <citation type="submission" date="2018-11" db="EMBL/GenBank/DDBJ databases">
        <authorList>
            <consortium name="Pathogen Informatics"/>
        </authorList>
    </citation>
    <scope>NUCLEOTIDE SEQUENCE [LARGE SCALE GENOMIC DNA]</scope>
</reference>
<evidence type="ECO:0000256" key="4">
    <source>
        <dbReference type="ARBA" id="ARBA00023136"/>
    </source>
</evidence>
<reference evidence="8" key="1">
    <citation type="submission" date="2016-06" db="UniProtKB">
        <authorList>
            <consortium name="WormBaseParasite"/>
        </authorList>
    </citation>
    <scope>IDENTIFICATION</scope>
</reference>
<evidence type="ECO:0000256" key="5">
    <source>
        <dbReference type="SAM" id="Phobius"/>
    </source>
</evidence>
<protein>
    <submittedName>
        <fullName evidence="8">Gustatory receptor</fullName>
    </submittedName>
</protein>
<feature type="transmembrane region" description="Helical" evidence="5">
    <location>
        <begin position="234"/>
        <end position="254"/>
    </location>
</feature>
<gene>
    <name evidence="6" type="ORF">GPUH_LOCUS15456</name>
</gene>
<comment type="subcellular location">
    <subcellularLocation>
        <location evidence="1">Membrane</location>
        <topology evidence="1">Multi-pass membrane protein</topology>
    </subcellularLocation>
</comment>
<evidence type="ECO:0000313" key="6">
    <source>
        <dbReference type="EMBL" id="VDN26038.1"/>
    </source>
</evidence>
<keyword evidence="2 5" id="KW-0812">Transmembrane</keyword>
<dbReference type="Proteomes" id="UP000271098">
    <property type="component" value="Unassembled WGS sequence"/>
</dbReference>
<dbReference type="AlphaFoldDB" id="A0A183E3B5"/>
<dbReference type="Pfam" id="PF08395">
    <property type="entry name" value="7tm_7"/>
    <property type="match status" value="1"/>
</dbReference>
<dbReference type="InterPro" id="IPR013604">
    <property type="entry name" value="7TM_chemorcpt"/>
</dbReference>
<keyword evidence="4 5" id="KW-0472">Membrane</keyword>
<name>A0A183E3B5_9BILA</name>
<accession>A0A183E3B5</accession>
<feature type="transmembrane region" description="Helical" evidence="5">
    <location>
        <begin position="91"/>
        <end position="117"/>
    </location>
</feature>
<proteinExistence type="predicted"/>
<evidence type="ECO:0000256" key="3">
    <source>
        <dbReference type="ARBA" id="ARBA00022989"/>
    </source>
</evidence>
<dbReference type="GO" id="GO:0016020">
    <property type="term" value="C:membrane"/>
    <property type="evidence" value="ECO:0007669"/>
    <property type="project" value="UniProtKB-SubCell"/>
</dbReference>
<keyword evidence="3 5" id="KW-1133">Transmembrane helix</keyword>
<evidence type="ECO:0000256" key="1">
    <source>
        <dbReference type="ARBA" id="ARBA00004141"/>
    </source>
</evidence>
<dbReference type="GO" id="GO:0050909">
    <property type="term" value="P:sensory perception of taste"/>
    <property type="evidence" value="ECO:0007669"/>
    <property type="project" value="InterPro"/>
</dbReference>
<feature type="transmembrane region" description="Helical" evidence="5">
    <location>
        <begin position="204"/>
        <end position="222"/>
    </location>
</feature>
<keyword evidence="7" id="KW-1185">Reference proteome</keyword>
<sequence length="334" mass="38145">MYSESQAKCLLCGIGSRDALWLRRPREQKTGAAYLLIFELYVTKMCNFSGALASIYLFHLGSRLHVIHERVLVQLAQFDVKLDDARKVRRFSFGLVIFVFVASAAISACSAAQNVVLEMPLPKSNLSVKENELRAKNSISVLSFRLSSSVYLEPLFDHKLIFIDIYVGTTPREAIHKISVFHERFQELHGAFGEVNRQYSYVHFYLYIVSVPLLCFILYVTLQERCDNSYGYPLIEYMIFAFWIIHLTLMILVFTKPAITLLEKSKELSAISAQIFTQLMFTSNDSALVVSFCHSQNYVQFFTINVRSESFAFSAGGFFSINKSIVLTVLQEFL</sequence>
<dbReference type="OrthoDB" id="10623297at2759"/>
<organism evidence="8">
    <name type="scientific">Gongylonema pulchrum</name>
    <dbReference type="NCBI Taxonomy" id="637853"/>
    <lineage>
        <taxon>Eukaryota</taxon>
        <taxon>Metazoa</taxon>
        <taxon>Ecdysozoa</taxon>
        <taxon>Nematoda</taxon>
        <taxon>Chromadorea</taxon>
        <taxon>Rhabditida</taxon>
        <taxon>Spirurina</taxon>
        <taxon>Spiruromorpha</taxon>
        <taxon>Spiruroidea</taxon>
        <taxon>Gongylonematidae</taxon>
        <taxon>Gongylonema</taxon>
    </lineage>
</organism>
<dbReference type="WBParaSite" id="GPUH_0001547701-mRNA-1">
    <property type="protein sequence ID" value="GPUH_0001547701-mRNA-1"/>
    <property type="gene ID" value="GPUH_0001547701"/>
</dbReference>
<evidence type="ECO:0000313" key="7">
    <source>
        <dbReference type="Proteomes" id="UP000271098"/>
    </source>
</evidence>
<dbReference type="EMBL" id="UYRT01082470">
    <property type="protein sequence ID" value="VDN26038.1"/>
    <property type="molecule type" value="Genomic_DNA"/>
</dbReference>
<evidence type="ECO:0000256" key="2">
    <source>
        <dbReference type="ARBA" id="ARBA00022692"/>
    </source>
</evidence>
<evidence type="ECO:0000313" key="8">
    <source>
        <dbReference type="WBParaSite" id="GPUH_0001547701-mRNA-1"/>
    </source>
</evidence>